<accession>A0A9P4GTF3</accession>
<dbReference type="EMBL" id="ML976614">
    <property type="protein sequence ID" value="KAF1851462.1"/>
    <property type="molecule type" value="Genomic_DNA"/>
</dbReference>
<dbReference type="GeneID" id="63849853"/>
<feature type="non-terminal residue" evidence="1">
    <location>
        <position position="73"/>
    </location>
</feature>
<dbReference type="RefSeq" id="XP_040794025.1">
    <property type="nucleotide sequence ID" value="XM_040932602.1"/>
</dbReference>
<keyword evidence="2" id="KW-1185">Reference proteome</keyword>
<reference evidence="1" key="1">
    <citation type="submission" date="2020-01" db="EMBL/GenBank/DDBJ databases">
        <authorList>
            <consortium name="DOE Joint Genome Institute"/>
            <person name="Haridas S."/>
            <person name="Albert R."/>
            <person name="Binder M."/>
            <person name="Bloem J."/>
            <person name="Labutti K."/>
            <person name="Salamov A."/>
            <person name="Andreopoulos B."/>
            <person name="Baker S.E."/>
            <person name="Barry K."/>
            <person name="Bills G."/>
            <person name="Bluhm B.H."/>
            <person name="Cannon C."/>
            <person name="Castanera R."/>
            <person name="Culley D.E."/>
            <person name="Daum C."/>
            <person name="Ezra D."/>
            <person name="Gonzalez J.B."/>
            <person name="Henrissat B."/>
            <person name="Kuo A."/>
            <person name="Liang C."/>
            <person name="Lipzen A."/>
            <person name="Lutzoni F."/>
            <person name="Magnuson J."/>
            <person name="Mondo S."/>
            <person name="Nolan M."/>
            <person name="Ohm R."/>
            <person name="Pangilinan J."/>
            <person name="Park H.-J."/>
            <person name="Ramirez L."/>
            <person name="Alfaro M."/>
            <person name="Sun H."/>
            <person name="Tritt A."/>
            <person name="Yoshinaga Y."/>
            <person name="Zwiers L.-H."/>
            <person name="Turgeon B.G."/>
            <person name="Goodwin S.B."/>
            <person name="Spatafora J.W."/>
            <person name="Crous P.W."/>
            <person name="Grigoriev I.V."/>
        </authorList>
    </citation>
    <scope>NUCLEOTIDE SEQUENCE</scope>
    <source>
        <strain evidence="1">CBS 394.84</strain>
    </source>
</reference>
<dbReference type="Proteomes" id="UP000800039">
    <property type="component" value="Unassembled WGS sequence"/>
</dbReference>
<comment type="caution">
    <text evidence="1">The sequence shown here is derived from an EMBL/GenBank/DDBJ whole genome shotgun (WGS) entry which is preliminary data.</text>
</comment>
<evidence type="ECO:0000313" key="2">
    <source>
        <dbReference type="Proteomes" id="UP000800039"/>
    </source>
</evidence>
<sequence>MLTSSFGALHLLTNVRVEFQAKLRYRFGWTSARHLILLHAALLRYASSISLYQHSGVLKFHRDTHVAFGTELR</sequence>
<name>A0A9P4GTF3_9PLEO</name>
<gene>
    <name evidence="1" type="ORF">K460DRAFT_362202</name>
</gene>
<dbReference type="AlphaFoldDB" id="A0A9P4GTF3"/>
<evidence type="ECO:0000313" key="1">
    <source>
        <dbReference type="EMBL" id="KAF1851462.1"/>
    </source>
</evidence>
<protein>
    <submittedName>
        <fullName evidence="1">Uncharacterized protein</fullName>
    </submittedName>
</protein>
<organism evidence="1 2">
    <name type="scientific">Cucurbitaria berberidis CBS 394.84</name>
    <dbReference type="NCBI Taxonomy" id="1168544"/>
    <lineage>
        <taxon>Eukaryota</taxon>
        <taxon>Fungi</taxon>
        <taxon>Dikarya</taxon>
        <taxon>Ascomycota</taxon>
        <taxon>Pezizomycotina</taxon>
        <taxon>Dothideomycetes</taxon>
        <taxon>Pleosporomycetidae</taxon>
        <taxon>Pleosporales</taxon>
        <taxon>Pleosporineae</taxon>
        <taxon>Cucurbitariaceae</taxon>
        <taxon>Cucurbitaria</taxon>
    </lineage>
</organism>
<proteinExistence type="predicted"/>